<dbReference type="GO" id="GO:0033539">
    <property type="term" value="P:fatty acid beta-oxidation using acyl-CoA dehydrogenase"/>
    <property type="evidence" value="ECO:0007669"/>
    <property type="project" value="TreeGrafter"/>
</dbReference>
<dbReference type="PANTHER" id="PTHR43153:SF1">
    <property type="entry name" value="ELECTRON TRANSFER FLAVOPROTEIN SUBUNIT ALPHA, MITOCHONDRIAL"/>
    <property type="match status" value="1"/>
</dbReference>
<reference evidence="2" key="1">
    <citation type="journal article" date="2020" name="mSystems">
        <title>Genome- and Community-Level Interaction Insights into Carbon Utilization and Element Cycling Functions of Hydrothermarchaeota in Hydrothermal Sediment.</title>
        <authorList>
            <person name="Zhou Z."/>
            <person name="Liu Y."/>
            <person name="Xu W."/>
            <person name="Pan J."/>
            <person name="Luo Z.H."/>
            <person name="Li M."/>
        </authorList>
    </citation>
    <scope>NUCLEOTIDE SEQUENCE [LARGE SCALE GENOMIC DNA]</scope>
    <source>
        <strain evidence="2">SpSt-794</strain>
    </source>
</reference>
<gene>
    <name evidence="2" type="ORF">ENV82_05195</name>
</gene>
<dbReference type="Gene3D" id="3.40.50.1220">
    <property type="entry name" value="TPP-binding domain"/>
    <property type="match status" value="1"/>
</dbReference>
<evidence type="ECO:0000313" key="2">
    <source>
        <dbReference type="EMBL" id="HGW60805.1"/>
    </source>
</evidence>
<dbReference type="PANTHER" id="PTHR43153">
    <property type="entry name" value="ELECTRON TRANSFER FLAVOPROTEIN ALPHA"/>
    <property type="match status" value="1"/>
</dbReference>
<dbReference type="GO" id="GO:0009055">
    <property type="term" value="F:electron transfer activity"/>
    <property type="evidence" value="ECO:0007669"/>
    <property type="project" value="InterPro"/>
</dbReference>
<dbReference type="GO" id="GO:0050660">
    <property type="term" value="F:flavin adenine dinucleotide binding"/>
    <property type="evidence" value="ECO:0007669"/>
    <property type="project" value="InterPro"/>
</dbReference>
<name>A0A7C4U3C4_9BACT</name>
<sequence>MNAYVIFKNKLPDLKLIRNKFEEILLVSLKPTFSASFVPSFECASSRESLDYLSKIPGILDATAIIFSDEDISKETASRFAFKYGLGIIAHVVDFEINSGYVVAIVHSFENLRLKISGKSRPTVFIMTGEELLKEGKSLFLSKEIMPTTIEVEKDKSYELKNIKPRPENNLLNAKIIFGVGLGVPAMLIPRVYELAKCLNAPVVCSRPVSDLGYMDRHYVVGDTGIKINPALYIALGISGATQHLSGVRAKKIIAVNSDPNAPIFNVADIKINMKVEDIIEELLIWAKGF</sequence>
<proteinExistence type="predicted"/>
<dbReference type="InterPro" id="IPR001308">
    <property type="entry name" value="ETF_a/FixB"/>
</dbReference>
<dbReference type="Pfam" id="PF00766">
    <property type="entry name" value="ETF_alpha"/>
    <property type="match status" value="1"/>
</dbReference>
<dbReference type="SUPFAM" id="SSF52467">
    <property type="entry name" value="DHS-like NAD/FAD-binding domain"/>
    <property type="match status" value="1"/>
</dbReference>
<organism evidence="2">
    <name type="scientific">Caldisericum exile</name>
    <dbReference type="NCBI Taxonomy" id="693075"/>
    <lineage>
        <taxon>Bacteria</taxon>
        <taxon>Pseudomonadati</taxon>
        <taxon>Caldisericota/Cryosericota group</taxon>
        <taxon>Caldisericota</taxon>
        <taxon>Caldisericia</taxon>
        <taxon>Caldisericales</taxon>
        <taxon>Caldisericaceae</taxon>
        <taxon>Caldisericum</taxon>
    </lineage>
</organism>
<dbReference type="InterPro" id="IPR029035">
    <property type="entry name" value="DHS-like_NAD/FAD-binding_dom"/>
</dbReference>
<dbReference type="InterPro" id="IPR014731">
    <property type="entry name" value="ETF_asu_C"/>
</dbReference>
<feature type="domain" description="Electron transfer flavoprotein alpha subunit C-terminal" evidence="1">
    <location>
        <begin position="171"/>
        <end position="248"/>
    </location>
</feature>
<comment type="caution">
    <text evidence="2">The sequence shown here is derived from an EMBL/GenBank/DDBJ whole genome shotgun (WGS) entry which is preliminary data.</text>
</comment>
<dbReference type="EMBL" id="DTHV01000155">
    <property type="protein sequence ID" value="HGW60805.1"/>
    <property type="molecule type" value="Genomic_DNA"/>
</dbReference>
<protein>
    <submittedName>
        <fullName evidence="2">Electron transfer flavoprotein subunit alpha/FixB family protein</fullName>
    </submittedName>
</protein>
<accession>A0A7C4U3C4</accession>
<dbReference type="AlphaFoldDB" id="A0A7C4U3C4"/>
<evidence type="ECO:0000259" key="1">
    <source>
        <dbReference type="Pfam" id="PF00766"/>
    </source>
</evidence>